<evidence type="ECO:0000313" key="3">
    <source>
        <dbReference type="EMBL" id="EEP68902.1"/>
    </source>
</evidence>
<keyword evidence="2" id="KW-1133">Transmembrane helix</keyword>
<evidence type="ECO:0000313" key="4">
    <source>
        <dbReference type="Proteomes" id="UP000003009"/>
    </source>
</evidence>
<dbReference type="RefSeq" id="WP_003794516.1">
    <property type="nucleotide sequence ID" value="NZ_GG665871.1"/>
</dbReference>
<organism evidence="3 4">
    <name type="scientific">Kingella oralis ATCC 51147</name>
    <dbReference type="NCBI Taxonomy" id="629741"/>
    <lineage>
        <taxon>Bacteria</taxon>
        <taxon>Pseudomonadati</taxon>
        <taxon>Pseudomonadota</taxon>
        <taxon>Betaproteobacteria</taxon>
        <taxon>Neisseriales</taxon>
        <taxon>Neisseriaceae</taxon>
        <taxon>Kingella</taxon>
    </lineage>
</organism>
<keyword evidence="2" id="KW-0812">Transmembrane</keyword>
<evidence type="ECO:0000256" key="2">
    <source>
        <dbReference type="SAM" id="Phobius"/>
    </source>
</evidence>
<dbReference type="EMBL" id="ACJW02000002">
    <property type="protein sequence ID" value="EEP68902.1"/>
    <property type="molecule type" value="Genomic_DNA"/>
</dbReference>
<dbReference type="OrthoDB" id="8613955at2"/>
<dbReference type="GeneID" id="84906868"/>
<sequence>MAEKSVYTKVVAVIAVVLFGAMGYGGYRFIQAVSEGAAGIQNTASPVALPEINLEASAPLLPVPASDEASSVSTGEDVVIKAGDFSYTAGEPNIRVSLTNKGNFTVSTVYISLALYINDSKQAVAENKSIPITLDTPLEVGGTVVLGVPADGVTWRSEAVQAAKTRKILAQVVGVSDEAQSDIAYSQSSAGKWLTQVPSPEDNAATKASANTQPPPMQPENEANEPRIVPDEQELAPQENESPAPAKREKPRSIKEELGMEEMPTGETGVISYERTRGTK</sequence>
<accession>C4GF97</accession>
<feature type="transmembrane region" description="Helical" evidence="2">
    <location>
        <begin position="6"/>
        <end position="27"/>
    </location>
</feature>
<name>C4GF97_9NEIS</name>
<dbReference type="AlphaFoldDB" id="C4GF97"/>
<gene>
    <name evidence="3" type="ORF">GCWU000324_00813</name>
</gene>
<dbReference type="HOGENOM" id="CLU_1007537_0_0_4"/>
<reference evidence="3" key="1">
    <citation type="submission" date="2009-04" db="EMBL/GenBank/DDBJ databases">
        <authorList>
            <person name="Weinstock G."/>
            <person name="Sodergren E."/>
            <person name="Clifton S."/>
            <person name="Fulton L."/>
            <person name="Fulton B."/>
            <person name="Courtney L."/>
            <person name="Fronick C."/>
            <person name="Harrison M."/>
            <person name="Strong C."/>
            <person name="Farmer C."/>
            <person name="Delahaunty K."/>
            <person name="Markovic C."/>
            <person name="Hall O."/>
            <person name="Minx P."/>
            <person name="Tomlinson C."/>
            <person name="Mitreva M."/>
            <person name="Nelson J."/>
            <person name="Hou S."/>
            <person name="Wollam A."/>
            <person name="Pepin K.H."/>
            <person name="Johnson M."/>
            <person name="Bhonagiri V."/>
            <person name="Nash W.E."/>
            <person name="Warren W."/>
            <person name="Chinwalla A."/>
            <person name="Mardis E.R."/>
            <person name="Wilson R.K."/>
        </authorList>
    </citation>
    <scope>NUCLEOTIDE SEQUENCE [LARGE SCALE GENOMIC DNA]</scope>
    <source>
        <strain evidence="3">ATCC 51147</strain>
    </source>
</reference>
<keyword evidence="2" id="KW-0472">Membrane</keyword>
<feature type="region of interest" description="Disordered" evidence="1">
    <location>
        <begin position="194"/>
        <end position="280"/>
    </location>
</feature>
<protein>
    <submittedName>
        <fullName evidence="3">Uncharacterized protein</fullName>
    </submittedName>
</protein>
<evidence type="ECO:0000256" key="1">
    <source>
        <dbReference type="SAM" id="MobiDB-lite"/>
    </source>
</evidence>
<dbReference type="STRING" id="629741.GCWU000324_00813"/>
<feature type="compositionally biased region" description="Basic and acidic residues" evidence="1">
    <location>
        <begin position="246"/>
        <end position="258"/>
    </location>
</feature>
<proteinExistence type="predicted"/>
<dbReference type="Proteomes" id="UP000003009">
    <property type="component" value="Unassembled WGS sequence"/>
</dbReference>
<keyword evidence="4" id="KW-1185">Reference proteome</keyword>
<comment type="caution">
    <text evidence="3">The sequence shown here is derived from an EMBL/GenBank/DDBJ whole genome shotgun (WGS) entry which is preliminary data.</text>
</comment>